<accession>A0A2S1PMK6</accession>
<dbReference type="AlphaFoldDB" id="A0A2S1PMK6"/>
<name>A0A2S1PMK6_EDWTA</name>
<sequence length="135" mass="14761">MGFVSQLSASRAASSRIGNASIVATQSFKPSTNAQEFSIRVTSLTMSKAGIGCGDSVDVLYSDDDDLWMIKKMERGLKISGKPDAPTGLIRYTLKEGHVRFTDKKDLLPVRRSSVEDSIQVSDGQIIFKLKSEED</sequence>
<proteinExistence type="predicted"/>
<keyword evidence="1" id="KW-0614">Plasmid</keyword>
<geneLocation type="plasmid" evidence="1">
    <name>p9.3_2</name>
</geneLocation>
<protein>
    <submittedName>
        <fullName evidence="1">Uncharacterized protein</fullName>
    </submittedName>
</protein>
<reference evidence="1" key="1">
    <citation type="journal article" date="2017" name="J. Clin. Microbiol.">
        <title>Comparative phenotypic and genotypic analysis of Edwardsiella spp. isolates from different hosts and geographic origins, with an emphasis on isolates formerly classified as E. tarda and an evaluation of diagnostic methods.</title>
        <authorList>
            <person name="Reichley S.R."/>
            <person name="Ware C."/>
            <person name="Steadman J."/>
            <person name="Gaunt P.S."/>
            <person name="Garcia J.C."/>
            <person name="LaFrentz B.R."/>
            <person name="Thachil A."/>
            <person name="Waldbieser G.C."/>
            <person name="Stine C.B."/>
            <person name="Bujan N."/>
            <person name="Arias C.R."/>
            <person name="Loch T."/>
            <person name="Welch T.J."/>
            <person name="Cipriano R.C."/>
            <person name="Greenway T.E."/>
            <person name="Khoo L.H."/>
            <person name="Wise D.J."/>
            <person name="Lawrence M.L."/>
            <person name="Griffin M.J."/>
        </authorList>
    </citation>
    <scope>NUCLEOTIDE SEQUENCE</scope>
    <source>
        <strain evidence="1">9.3</strain>
        <plasmid evidence="1">p9.3_2</plasmid>
    </source>
</reference>
<dbReference type="RefSeq" id="WP_414019861.1">
    <property type="nucleotide sequence ID" value="NZ_JBGUAR010000116.1"/>
</dbReference>
<organism evidence="1">
    <name type="scientific">Edwardsiella tarda</name>
    <dbReference type="NCBI Taxonomy" id="636"/>
    <lineage>
        <taxon>Bacteria</taxon>
        <taxon>Pseudomonadati</taxon>
        <taxon>Pseudomonadota</taxon>
        <taxon>Gammaproteobacteria</taxon>
        <taxon>Enterobacterales</taxon>
        <taxon>Hafniaceae</taxon>
        <taxon>Edwardsiella</taxon>
    </lineage>
</organism>
<evidence type="ECO:0000313" key="1">
    <source>
        <dbReference type="EMBL" id="AWH59682.1"/>
    </source>
</evidence>
<dbReference type="EMBL" id="MG228258">
    <property type="protein sequence ID" value="AWH59682.1"/>
    <property type="molecule type" value="Genomic_DNA"/>
</dbReference>